<evidence type="ECO:0000256" key="4">
    <source>
        <dbReference type="SAM" id="MobiDB-lite"/>
    </source>
</evidence>
<evidence type="ECO:0000256" key="2">
    <source>
        <dbReference type="ARBA" id="ARBA00035108"/>
    </source>
</evidence>
<feature type="region of interest" description="Disordered" evidence="4">
    <location>
        <begin position="68"/>
        <end position="96"/>
    </location>
</feature>
<gene>
    <name evidence="5" type="ordered locus">Hbor_32490</name>
</gene>
<reference evidence="6" key="1">
    <citation type="journal article" date="2009" name="Stand. Genomic Sci.">
        <title>Complete genome sequence of Halogeometricum borinquense type strain (PR3).</title>
        <authorList>
            <person name="Malfatti S."/>
            <person name="Tindall B.J."/>
            <person name="Schneider S."/>
            <person name="Fahnrich R."/>
            <person name="Lapidus A."/>
            <person name="Labuttii K."/>
            <person name="Copeland A."/>
            <person name="Glavina Del Rio T."/>
            <person name="Nolan M."/>
            <person name="Chen F."/>
            <person name="Lucas S."/>
            <person name="Tice H."/>
            <person name="Cheng J.F."/>
            <person name="Bruce D."/>
            <person name="Goodwin L."/>
            <person name="Pitluck S."/>
            <person name="Anderson I."/>
            <person name="Pati A."/>
            <person name="Ivanova N."/>
            <person name="Mavromatis K."/>
            <person name="Chen A."/>
            <person name="Palaniappan K."/>
            <person name="D'haeseleer P."/>
            <person name="Goker M."/>
            <person name="Bristow J."/>
            <person name="Eisen J.A."/>
            <person name="Markowitz V."/>
            <person name="Hugenholtz P."/>
            <person name="Kyrpides N.C."/>
            <person name="Klenk H.P."/>
            <person name="Chain P."/>
        </authorList>
    </citation>
    <scope>NUCLEOTIDE SEQUENCE [LARGE SCALE GENOMIC DNA]</scope>
    <source>
        <strain evidence="6">ATCC 700274 / DSM 11551 / JCM 10706 / KCTC 4070 / PR3</strain>
        <plasmid evidence="6">pHBOR01</plasmid>
    </source>
</reference>
<organism evidence="5 6">
    <name type="scientific">Halogeometricum borinquense (strain ATCC 700274 / DSM 11551 / JCM 10706 / KCTC 4070 / PR3)</name>
    <dbReference type="NCBI Taxonomy" id="469382"/>
    <lineage>
        <taxon>Archaea</taxon>
        <taxon>Methanobacteriati</taxon>
        <taxon>Methanobacteriota</taxon>
        <taxon>Stenosarchaea group</taxon>
        <taxon>Halobacteria</taxon>
        <taxon>Halobacteriales</taxon>
        <taxon>Haloferacaceae</taxon>
        <taxon>Halogeometricum</taxon>
    </lineage>
</organism>
<dbReference type="KEGG" id="hbo:Hbor_32490"/>
<dbReference type="InterPro" id="IPR050530">
    <property type="entry name" value="GvpA"/>
</dbReference>
<comment type="similarity">
    <text evidence="3">Belongs to the gas vesicle GvpA family.</text>
</comment>
<dbReference type="PROSITE" id="PS00669">
    <property type="entry name" value="GAS_VESICLE_A_2"/>
    <property type="match status" value="1"/>
</dbReference>
<evidence type="ECO:0000256" key="3">
    <source>
        <dbReference type="ARBA" id="ARBA00035646"/>
    </source>
</evidence>
<proteinExistence type="inferred from homology"/>
<comment type="subcellular location">
    <subcellularLocation>
        <location evidence="2">Gas vesicle</location>
    </subcellularLocation>
</comment>
<dbReference type="GO" id="GO:0012506">
    <property type="term" value="C:vesicle membrane"/>
    <property type="evidence" value="ECO:0007669"/>
    <property type="project" value="InterPro"/>
</dbReference>
<dbReference type="Pfam" id="PF00741">
    <property type="entry name" value="Gas_vesicle"/>
    <property type="match status" value="1"/>
</dbReference>
<dbReference type="InterPro" id="IPR000638">
    <property type="entry name" value="Gas-vesicle_GvpA-like"/>
</dbReference>
<evidence type="ECO:0000313" key="6">
    <source>
        <dbReference type="Proteomes" id="UP000006663"/>
    </source>
</evidence>
<protein>
    <submittedName>
        <fullName evidence="5">Gas vesicle protein</fullName>
    </submittedName>
</protein>
<dbReference type="EMBL" id="CP001691">
    <property type="protein sequence ID" value="ADQ68780.1"/>
    <property type="molecule type" value="Genomic_DNA"/>
</dbReference>
<dbReference type="GO" id="GO:0031411">
    <property type="term" value="C:gas vesicle"/>
    <property type="evidence" value="ECO:0007669"/>
    <property type="project" value="UniProtKB-SubCell"/>
</dbReference>
<dbReference type="GO" id="GO:0005198">
    <property type="term" value="F:structural molecule activity"/>
    <property type="evidence" value="ECO:0007669"/>
    <property type="project" value="InterPro"/>
</dbReference>
<dbReference type="InterPro" id="IPR018493">
    <property type="entry name" value="GvpA-like_CS"/>
</dbReference>
<dbReference type="NCBIfam" id="NF046091">
    <property type="entry name" value="halo_gas_GvpM"/>
    <property type="match status" value="1"/>
</dbReference>
<dbReference type="PANTHER" id="PTHR35344">
    <property type="entry name" value="GAS VESICLE STRUCTURAL PROTEIN 2-RELATED"/>
    <property type="match status" value="1"/>
</dbReference>
<keyword evidence="5" id="KW-0614">Plasmid</keyword>
<sequence length="96" mass="10537">MSATMEPTKDDTHAIVEFVDVLLRDGAVLQADVIVTVADIPLIGISLRAAIAGMTTMTEYGLFEEWDTTHRQRATPGERSGTSNERVETETETAKR</sequence>
<keyword evidence="6" id="KW-1185">Reference proteome</keyword>
<name>E4NUR0_HALBP</name>
<keyword evidence="1" id="KW-0304">Gas vesicle</keyword>
<dbReference type="PROSITE" id="PS00234">
    <property type="entry name" value="GAS_VESICLE_A_1"/>
    <property type="match status" value="1"/>
</dbReference>
<dbReference type="Proteomes" id="UP000006663">
    <property type="component" value="Plasmid pHBOR01"/>
</dbReference>
<geneLocation type="plasmid" evidence="5 6">
    <name>pHBOR01</name>
</geneLocation>
<evidence type="ECO:0000256" key="1">
    <source>
        <dbReference type="ARBA" id="ARBA00022987"/>
    </source>
</evidence>
<accession>E4NUR0</accession>
<evidence type="ECO:0000313" key="5">
    <source>
        <dbReference type="EMBL" id="ADQ68780.1"/>
    </source>
</evidence>
<feature type="compositionally biased region" description="Basic and acidic residues" evidence="4">
    <location>
        <begin position="85"/>
        <end position="96"/>
    </location>
</feature>
<dbReference type="AlphaFoldDB" id="E4NUR0"/>
<dbReference type="HOGENOM" id="CLU_161794_1_0_2"/>
<dbReference type="PANTHER" id="PTHR35344:SF4">
    <property type="entry name" value="GAS VESICLE PROTEIN A1"/>
    <property type="match status" value="1"/>
</dbReference>